<feature type="region of interest" description="Disordered" evidence="1">
    <location>
        <begin position="770"/>
        <end position="821"/>
    </location>
</feature>
<sequence>MGILALTSMFLKLVCVWCLLLGSPLLCVAGARHSSEAHDGPAVSASPDQRQQRGKDTQGQQAHHVSLVQSHSGAAAVEPRACPADPVPPQPYGFDYLDPLASIATIKDGVRFTWSPVVPATNGIENSAALSDASQQASRAQNSATTPTDAAKSEALSAKSTSVSAPLSGFTTWAALPVGGTRQARTASSTSITTPHTSVGCGADGQCLGSVSVATPAAAESLSTTSGKDGAWTSTIGFWTSSWHKCFKDATGTELRSCPATTANNFFSSFMYTWCHHGVLRGERTVTNVHRRPDDGTLPCLIIADTVYLISHTDSNGGDSSCILDSANLYWWPFVGAMQSYPTAYNELDFFFIVTTNLYRRPNDRALPGPTTQQQQQHCRVYKAISNFIRPDNQPPRSLYWGSDEWTMSHQWYGRHVNIDASDDICKHYSEIHSNNIFSIEPSSILHRRCDERPMSCERNSRPFHVVRVPGGRVKLKCWACHYQDDYDQQQATGHIGVGSAASLYRGRDERPLRFEWLWNNLNAAVNNIVLGIEFDCNDDSGQRRDEWPLHRQRDGRYCYIDPLGITYVDRCDLIDSNERGHIYLVGASVVHRRINERALYLIGLSWYLDFNSNYQSNLDQRNKNRRSHVGCPSNLYRRRHGRALCGHWHDWDTTPAALPGPSSIALPVCVDGLMSGPCIVIGTAGLSKSTPGVTAAVPTVAECSQSPLPPSSPSLNDTSPLSGYPPKTTSPLYGPTAAIPSTTVTSNSTSSSLEIATSLVDALRGSQAQSTAWSSNQTDSISSSPSTTTTTHIATVFADAPESPSSTSSSGDMPGWSGSTTSWEIISASAASRSISIATSGGRLGPGYPPMGHDLERQHQ</sequence>
<feature type="compositionally biased region" description="Low complexity" evidence="1">
    <location>
        <begin position="714"/>
        <end position="723"/>
    </location>
</feature>
<evidence type="ECO:0000256" key="1">
    <source>
        <dbReference type="SAM" id="MobiDB-lite"/>
    </source>
</evidence>
<dbReference type="EMBL" id="JH793700">
    <property type="protein sequence ID" value="ELQ36308.1"/>
    <property type="molecule type" value="Genomic_DNA"/>
</dbReference>
<name>A0AA97PJ27_PYRO3</name>
<feature type="compositionally biased region" description="Low complexity" evidence="1">
    <location>
        <begin position="129"/>
        <end position="144"/>
    </location>
</feature>
<organism evidence="3">
    <name type="scientific">Pyricularia oryzae (strain Y34)</name>
    <name type="common">Rice blast fungus</name>
    <name type="synonym">Magnaporthe oryzae</name>
    <dbReference type="NCBI Taxonomy" id="1143189"/>
    <lineage>
        <taxon>Eukaryota</taxon>
        <taxon>Fungi</taxon>
        <taxon>Dikarya</taxon>
        <taxon>Ascomycota</taxon>
        <taxon>Pezizomycotina</taxon>
        <taxon>Sordariomycetes</taxon>
        <taxon>Sordariomycetidae</taxon>
        <taxon>Magnaporthales</taxon>
        <taxon>Pyriculariaceae</taxon>
        <taxon>Pyricularia</taxon>
    </lineage>
</organism>
<feature type="region of interest" description="Disordered" evidence="1">
    <location>
        <begin position="37"/>
        <end position="65"/>
    </location>
</feature>
<evidence type="ECO:0000313" key="3">
    <source>
        <dbReference type="EMBL" id="ELQ36308.1"/>
    </source>
</evidence>
<proteinExistence type="predicted"/>
<evidence type="ECO:0008006" key="4">
    <source>
        <dbReference type="Google" id="ProtNLM"/>
    </source>
</evidence>
<dbReference type="AlphaFoldDB" id="A0AA97PJ27"/>
<dbReference type="Proteomes" id="UP000011086">
    <property type="component" value="Unassembled WGS sequence"/>
</dbReference>
<feature type="region of interest" description="Disordered" evidence="1">
    <location>
        <begin position="129"/>
        <end position="157"/>
    </location>
</feature>
<feature type="signal peptide" evidence="2">
    <location>
        <begin position="1"/>
        <end position="30"/>
    </location>
</feature>
<gene>
    <name evidence="3" type="ORF">OOU_Y34scaffold00666g169</name>
</gene>
<feature type="compositionally biased region" description="Low complexity" evidence="1">
    <location>
        <begin position="775"/>
        <end position="792"/>
    </location>
</feature>
<keyword evidence="2" id="KW-0732">Signal</keyword>
<feature type="region of interest" description="Disordered" evidence="1">
    <location>
        <begin position="704"/>
        <end position="737"/>
    </location>
</feature>
<reference evidence="3" key="1">
    <citation type="journal article" date="2012" name="PLoS Genet.">
        <title>Comparative analysis of the genomes of two field isolates of the rice blast fungus Magnaporthe oryzae.</title>
        <authorList>
            <person name="Xue M."/>
            <person name="Yang J."/>
            <person name="Li Z."/>
            <person name="Hu S."/>
            <person name="Yao N."/>
            <person name="Dean R.A."/>
            <person name="Zhao W."/>
            <person name="Shen M."/>
            <person name="Zhang H."/>
            <person name="Li C."/>
            <person name="Liu L."/>
            <person name="Cao L."/>
            <person name="Xu X."/>
            <person name="Xing Y."/>
            <person name="Hsiang T."/>
            <person name="Zhang Z."/>
            <person name="Xu J.R."/>
            <person name="Peng Y.L."/>
        </authorList>
    </citation>
    <scope>NUCLEOTIDE SEQUENCE</scope>
    <source>
        <strain evidence="3">Y34</strain>
    </source>
</reference>
<evidence type="ECO:0000256" key="2">
    <source>
        <dbReference type="SAM" id="SignalP"/>
    </source>
</evidence>
<protein>
    <recommendedName>
        <fullName evidence="4">Membrane-associated protein</fullName>
    </recommendedName>
</protein>
<feature type="region of interest" description="Disordered" evidence="1">
    <location>
        <begin position="839"/>
        <end position="861"/>
    </location>
</feature>
<accession>A0AA97PJ27</accession>
<feature type="chain" id="PRO_5041710898" description="Membrane-associated protein" evidence="2">
    <location>
        <begin position="31"/>
        <end position="861"/>
    </location>
</feature>